<protein>
    <submittedName>
        <fullName evidence="1">Uncharacterized protein</fullName>
    </submittedName>
</protein>
<gene>
    <name evidence="1" type="ORF">DW105_03150</name>
</gene>
<proteinExistence type="predicted"/>
<accession>A0A415DNE3</accession>
<dbReference type="RefSeq" id="WP_007215195.1">
    <property type="nucleotide sequence ID" value="NZ_QRMN01000005.1"/>
</dbReference>
<dbReference type="Proteomes" id="UP000283958">
    <property type="component" value="Unassembled WGS sequence"/>
</dbReference>
<comment type="caution">
    <text evidence="1">The sequence shown here is derived from an EMBL/GenBank/DDBJ whole genome shotgun (WGS) entry which is preliminary data.</text>
</comment>
<evidence type="ECO:0000313" key="2">
    <source>
        <dbReference type="Proteomes" id="UP000283958"/>
    </source>
</evidence>
<dbReference type="EMBL" id="QRMN01000005">
    <property type="protein sequence ID" value="RHJ79794.1"/>
    <property type="molecule type" value="Genomic_DNA"/>
</dbReference>
<name>A0A415DNE3_PHOVU</name>
<sequence>MVRLNEEEQNWLRDNYPMLTYDKEKSIIHGPFFINHRYESKPIIKATFEIEVRLWRMKNRNEYPIVYNPDNKIKKIAQRKQIFHGDLHINVDGTLCLGLPEKFSEYYPHGFQLQSFVSNLSSFFYWVAYYERYNEAPWPAERHGDDARIEYYIEIGDIESIRKMYKSKLGIGIAKSKLRNYLKSEPLRRMLIKRLLNHE</sequence>
<organism evidence="1 2">
    <name type="scientific">Phocaeicola vulgatus</name>
    <name type="common">Bacteroides vulgatus</name>
    <dbReference type="NCBI Taxonomy" id="821"/>
    <lineage>
        <taxon>Bacteria</taxon>
        <taxon>Pseudomonadati</taxon>
        <taxon>Bacteroidota</taxon>
        <taxon>Bacteroidia</taxon>
        <taxon>Bacteroidales</taxon>
        <taxon>Bacteroidaceae</taxon>
        <taxon>Phocaeicola</taxon>
    </lineage>
</organism>
<reference evidence="1 2" key="1">
    <citation type="submission" date="2018-08" db="EMBL/GenBank/DDBJ databases">
        <title>A genome reference for cultivated species of the human gut microbiota.</title>
        <authorList>
            <person name="Zou Y."/>
            <person name="Xue W."/>
            <person name="Luo G."/>
        </authorList>
    </citation>
    <scope>NUCLEOTIDE SEQUENCE [LARGE SCALE GENOMIC DNA]</scope>
    <source>
        <strain evidence="1 2">AM09-18</strain>
    </source>
</reference>
<dbReference type="AlphaFoldDB" id="A0A415DNE3"/>
<evidence type="ECO:0000313" key="1">
    <source>
        <dbReference type="EMBL" id="RHJ79794.1"/>
    </source>
</evidence>